<comment type="caution">
    <text evidence="1">The sequence shown here is derived from an EMBL/GenBank/DDBJ whole genome shotgun (WGS) entry which is preliminary data.</text>
</comment>
<dbReference type="EMBL" id="BGZK01003329">
    <property type="protein sequence ID" value="GBP00001.1"/>
    <property type="molecule type" value="Genomic_DNA"/>
</dbReference>
<sequence>MVFTELIGGIIITSNLKTQARHRNDYVLQPPSESLEILMDTHFPGCKDVPGNSTDNTRTPYMICQDIISHEKISWAIDSFSPFKSPLPNGVMTVMLQKAKAQRTIYRYGSARSHVSDREIPWF</sequence>
<evidence type="ECO:0000313" key="2">
    <source>
        <dbReference type="Proteomes" id="UP000299102"/>
    </source>
</evidence>
<proteinExistence type="predicted"/>
<keyword evidence="2" id="KW-1185">Reference proteome</keyword>
<accession>A0A4C1SFX3</accession>
<organism evidence="1 2">
    <name type="scientific">Eumeta variegata</name>
    <name type="common">Bagworm moth</name>
    <name type="synonym">Eumeta japonica</name>
    <dbReference type="NCBI Taxonomy" id="151549"/>
    <lineage>
        <taxon>Eukaryota</taxon>
        <taxon>Metazoa</taxon>
        <taxon>Ecdysozoa</taxon>
        <taxon>Arthropoda</taxon>
        <taxon>Hexapoda</taxon>
        <taxon>Insecta</taxon>
        <taxon>Pterygota</taxon>
        <taxon>Neoptera</taxon>
        <taxon>Endopterygota</taxon>
        <taxon>Lepidoptera</taxon>
        <taxon>Glossata</taxon>
        <taxon>Ditrysia</taxon>
        <taxon>Tineoidea</taxon>
        <taxon>Psychidae</taxon>
        <taxon>Oiketicinae</taxon>
        <taxon>Eumeta</taxon>
    </lineage>
</organism>
<dbReference type="AlphaFoldDB" id="A0A4C1SFX3"/>
<reference evidence="1 2" key="1">
    <citation type="journal article" date="2019" name="Commun. Biol.">
        <title>The bagworm genome reveals a unique fibroin gene that provides high tensile strength.</title>
        <authorList>
            <person name="Kono N."/>
            <person name="Nakamura H."/>
            <person name="Ohtoshi R."/>
            <person name="Tomita M."/>
            <person name="Numata K."/>
            <person name="Arakawa K."/>
        </authorList>
    </citation>
    <scope>NUCLEOTIDE SEQUENCE [LARGE SCALE GENOMIC DNA]</scope>
</reference>
<dbReference type="OrthoDB" id="8068944at2759"/>
<evidence type="ECO:0000313" key="1">
    <source>
        <dbReference type="EMBL" id="GBP00001.1"/>
    </source>
</evidence>
<gene>
    <name evidence="1" type="ORF">EVAR_64383_1</name>
</gene>
<protein>
    <submittedName>
        <fullName evidence="1">Uncharacterized protein</fullName>
    </submittedName>
</protein>
<dbReference type="Proteomes" id="UP000299102">
    <property type="component" value="Unassembled WGS sequence"/>
</dbReference>
<name>A0A4C1SFX3_EUMVA</name>